<dbReference type="EMBL" id="CAJVRM010000384">
    <property type="protein sequence ID" value="CAG8980377.1"/>
    <property type="molecule type" value="Genomic_DNA"/>
</dbReference>
<gene>
    <name evidence="1" type="ORF">HYALB_00013724</name>
</gene>
<proteinExistence type="predicted"/>
<evidence type="ECO:0000313" key="1">
    <source>
        <dbReference type="EMBL" id="CAG8980377.1"/>
    </source>
</evidence>
<sequence>MRYSTRLLLTHRVEMSTTFKIPSSVLFNGQTIKQPVPKSATSVLATNLPSIAQKLAELQEINITSLRISHLKAVISKQDEKIAGILQDV</sequence>
<organism evidence="1 2">
    <name type="scientific">Hymenoscyphus albidus</name>
    <dbReference type="NCBI Taxonomy" id="595503"/>
    <lineage>
        <taxon>Eukaryota</taxon>
        <taxon>Fungi</taxon>
        <taxon>Dikarya</taxon>
        <taxon>Ascomycota</taxon>
        <taxon>Pezizomycotina</taxon>
        <taxon>Leotiomycetes</taxon>
        <taxon>Helotiales</taxon>
        <taxon>Helotiaceae</taxon>
        <taxon>Hymenoscyphus</taxon>
    </lineage>
</organism>
<keyword evidence="2" id="KW-1185">Reference proteome</keyword>
<reference evidence="1" key="1">
    <citation type="submission" date="2021-07" db="EMBL/GenBank/DDBJ databases">
        <authorList>
            <person name="Durling M."/>
        </authorList>
    </citation>
    <scope>NUCLEOTIDE SEQUENCE</scope>
</reference>
<evidence type="ECO:0000313" key="2">
    <source>
        <dbReference type="Proteomes" id="UP000701801"/>
    </source>
</evidence>
<dbReference type="AlphaFoldDB" id="A0A9N9LXN5"/>
<dbReference type="Proteomes" id="UP000701801">
    <property type="component" value="Unassembled WGS sequence"/>
</dbReference>
<name>A0A9N9LXN5_9HELO</name>
<protein>
    <submittedName>
        <fullName evidence="1">Uncharacterized protein</fullName>
    </submittedName>
</protein>
<comment type="caution">
    <text evidence="1">The sequence shown here is derived from an EMBL/GenBank/DDBJ whole genome shotgun (WGS) entry which is preliminary data.</text>
</comment>
<accession>A0A9N9LXN5</accession>